<dbReference type="GO" id="GO:0008234">
    <property type="term" value="F:cysteine-type peptidase activity"/>
    <property type="evidence" value="ECO:0007669"/>
    <property type="project" value="InterPro"/>
</dbReference>
<dbReference type="InterPro" id="IPR006212">
    <property type="entry name" value="Furin_repeat"/>
</dbReference>
<dbReference type="OrthoDB" id="300641at2759"/>
<dbReference type="Pfam" id="PF08246">
    <property type="entry name" value="Inhibitor_I29"/>
    <property type="match status" value="1"/>
</dbReference>
<dbReference type="SUPFAM" id="SSF54001">
    <property type="entry name" value="Cysteine proteinases"/>
    <property type="match status" value="1"/>
</dbReference>
<dbReference type="InterPro" id="IPR013201">
    <property type="entry name" value="Prot_inhib_I29"/>
</dbReference>
<dbReference type="VEuPathDB" id="AmoebaDB:EIN_190440"/>
<dbReference type="AlphaFoldDB" id="A0A0A1U7L4"/>
<feature type="domain" description="Cathepsin propeptide inhibitor" evidence="4">
    <location>
        <begin position="24"/>
        <end position="83"/>
    </location>
</feature>
<accession>A0A0A1U7L4</accession>
<gene>
    <name evidence="5" type="ORF">EIN_190440</name>
</gene>
<dbReference type="CDD" id="cd00064">
    <property type="entry name" value="FU"/>
    <property type="match status" value="1"/>
</dbReference>
<evidence type="ECO:0000256" key="2">
    <source>
        <dbReference type="SAM" id="SignalP"/>
    </source>
</evidence>
<name>A0A0A1U7L4_ENTIV</name>
<feature type="domain" description="Peptidase C1A papain C-terminal" evidence="3">
    <location>
        <begin position="135"/>
        <end position="383"/>
    </location>
</feature>
<evidence type="ECO:0000313" key="6">
    <source>
        <dbReference type="Proteomes" id="UP000014680"/>
    </source>
</evidence>
<comment type="similarity">
    <text evidence="1">Belongs to the peptidase C1 family.</text>
</comment>
<feature type="chain" id="PRO_5018588770" evidence="2">
    <location>
        <begin position="18"/>
        <end position="643"/>
    </location>
</feature>
<dbReference type="GeneID" id="14889311"/>
<evidence type="ECO:0000313" key="5">
    <source>
        <dbReference type="EMBL" id="ELP90334.1"/>
    </source>
</evidence>
<reference evidence="5 6" key="1">
    <citation type="submission" date="2012-10" db="EMBL/GenBank/DDBJ databases">
        <authorList>
            <person name="Zafar N."/>
            <person name="Inman J."/>
            <person name="Hall N."/>
            <person name="Lorenzi H."/>
            <person name="Caler E."/>
        </authorList>
    </citation>
    <scope>NUCLEOTIDE SEQUENCE [LARGE SCALE GENOMIC DNA]</scope>
    <source>
        <strain evidence="5 6">IP1</strain>
    </source>
</reference>
<sequence length="643" mass="70605">MFIFLLLSLSLAEFDYSKDDFSLFRDFEKAYSKKYITPAERLHRFSVFKNTLREIRFYNNKRKNPSDAHFVINKFADLTTAEMGILPLKNIEVPHTAKSSLKGYEDFNTLPPLPEGDVLPENLSYCGDYVSKNTDHPQVDLCGTTVDQKSCGCCYAAAVANHAQLIYANYTYFKNSSKISKLLFTPQRFIDTIYTDYKFTPPASNKRCCGGNSGLALDGQPTYSLQADYQYDDGLVSYGNNPPCTVRGDQNSKVKIYLRKNSYKTWTTVEKTSHDAKVLAIKKMVHHYGSVLVAVTASNTGFTSYAGGIFTFPQATSDSKPICIEGTVKSDHQVALVGWGVENGKEYFIGRNTWGSWWGEKGYVKISTDVFCGIGEFVGEYTYPQNYVINSGSCVVDPNCESCNTETLECNKCVTGSTKDDRGMCMKPDQYKTYPVTPMSCIADCNTCGSSTLCNLCNEGMALSKDKKKCLASCPDGSYADPTNANMCKDCSNTKCKTCASNPTSGCDSCPTGKVLQSDKKDCIDKCPAGQYADTTNNNLCTACKVNGCVTCTSGPNKCDVCETGKVVSYDRITCVDSCPKNYFVKNGACELCQESYPQPCTDDECKACTTVTPTPVDPSNPSKEGTLEIIVLSVLALIMAVL</sequence>
<dbReference type="RefSeq" id="XP_004257105.1">
    <property type="nucleotide sequence ID" value="XM_004257057.1"/>
</dbReference>
<evidence type="ECO:0000259" key="4">
    <source>
        <dbReference type="SMART" id="SM00848"/>
    </source>
</evidence>
<dbReference type="OMA" id="PAAIFRV"/>
<protein>
    <submittedName>
        <fullName evidence="5">Cysteine protease, putative</fullName>
    </submittedName>
</protein>
<dbReference type="KEGG" id="eiv:EIN_190440"/>
<dbReference type="CDD" id="cd02248">
    <property type="entry name" value="Peptidase_C1A"/>
    <property type="match status" value="1"/>
</dbReference>
<dbReference type="SUPFAM" id="SSF57184">
    <property type="entry name" value="Growth factor receptor domain"/>
    <property type="match status" value="1"/>
</dbReference>
<evidence type="ECO:0000256" key="1">
    <source>
        <dbReference type="ARBA" id="ARBA00008455"/>
    </source>
</evidence>
<dbReference type="SMART" id="SM00848">
    <property type="entry name" value="Inhibitor_I29"/>
    <property type="match status" value="1"/>
</dbReference>
<dbReference type="InterPro" id="IPR000668">
    <property type="entry name" value="Peptidase_C1A_C"/>
</dbReference>
<dbReference type="InterPro" id="IPR039417">
    <property type="entry name" value="Peptidase_C1A_papain-like"/>
</dbReference>
<dbReference type="Gene3D" id="3.90.70.10">
    <property type="entry name" value="Cysteine proteinases"/>
    <property type="match status" value="1"/>
</dbReference>
<keyword evidence="5" id="KW-0645">Protease</keyword>
<dbReference type="SMART" id="SM00645">
    <property type="entry name" value="Pept_C1"/>
    <property type="match status" value="1"/>
</dbReference>
<evidence type="ECO:0000259" key="3">
    <source>
        <dbReference type="SMART" id="SM00645"/>
    </source>
</evidence>
<dbReference type="EMBL" id="KB206491">
    <property type="protein sequence ID" value="ELP90334.1"/>
    <property type="molecule type" value="Genomic_DNA"/>
</dbReference>
<dbReference type="InterPro" id="IPR038765">
    <property type="entry name" value="Papain-like_cys_pep_sf"/>
</dbReference>
<dbReference type="PANTHER" id="PTHR12411">
    <property type="entry name" value="CYSTEINE PROTEASE FAMILY C1-RELATED"/>
    <property type="match status" value="1"/>
</dbReference>
<keyword evidence="2" id="KW-0732">Signal</keyword>
<dbReference type="Gene3D" id="2.10.220.10">
    <property type="entry name" value="Hormone Receptor, Insulin-like Growth Factor Receptor 1, Chain A, domain 2"/>
    <property type="match status" value="2"/>
</dbReference>
<dbReference type="InterPro" id="IPR013128">
    <property type="entry name" value="Peptidase_C1A"/>
</dbReference>
<dbReference type="SMART" id="SM00261">
    <property type="entry name" value="FU"/>
    <property type="match status" value="4"/>
</dbReference>
<dbReference type="GO" id="GO:0006508">
    <property type="term" value="P:proteolysis"/>
    <property type="evidence" value="ECO:0007669"/>
    <property type="project" value="UniProtKB-KW"/>
</dbReference>
<keyword evidence="6" id="KW-1185">Reference proteome</keyword>
<dbReference type="Proteomes" id="UP000014680">
    <property type="component" value="Unassembled WGS sequence"/>
</dbReference>
<organism evidence="5 6">
    <name type="scientific">Entamoeba invadens IP1</name>
    <dbReference type="NCBI Taxonomy" id="370355"/>
    <lineage>
        <taxon>Eukaryota</taxon>
        <taxon>Amoebozoa</taxon>
        <taxon>Evosea</taxon>
        <taxon>Archamoebae</taxon>
        <taxon>Mastigamoebida</taxon>
        <taxon>Entamoebidae</taxon>
        <taxon>Entamoeba</taxon>
    </lineage>
</organism>
<dbReference type="InterPro" id="IPR009030">
    <property type="entry name" value="Growth_fac_rcpt_cys_sf"/>
</dbReference>
<feature type="signal peptide" evidence="2">
    <location>
        <begin position="1"/>
        <end position="17"/>
    </location>
</feature>
<proteinExistence type="inferred from homology"/>
<keyword evidence="5" id="KW-0378">Hydrolase</keyword>
<dbReference type="Pfam" id="PF00112">
    <property type="entry name" value="Peptidase_C1"/>
    <property type="match status" value="1"/>
</dbReference>